<dbReference type="SUPFAM" id="SSF51395">
    <property type="entry name" value="FMN-linked oxidoreductases"/>
    <property type="match status" value="1"/>
</dbReference>
<gene>
    <name evidence="3" type="ORF">LCGC14_0669330</name>
</gene>
<name>A0A0F9QWL6_9ZZZZ</name>
<dbReference type="AlphaFoldDB" id="A0A0F9QWL6"/>
<evidence type="ECO:0000256" key="1">
    <source>
        <dbReference type="ARBA" id="ARBA00023002"/>
    </source>
</evidence>
<dbReference type="Gene3D" id="3.20.20.70">
    <property type="entry name" value="Aldolase class I"/>
    <property type="match status" value="1"/>
</dbReference>
<dbReference type="InterPro" id="IPR005720">
    <property type="entry name" value="Dihydroorotate_DH_cat"/>
</dbReference>
<dbReference type="EMBL" id="LAZR01001311">
    <property type="protein sequence ID" value="KKN46804.1"/>
    <property type="molecule type" value="Genomic_DNA"/>
</dbReference>
<evidence type="ECO:0000259" key="2">
    <source>
        <dbReference type="Pfam" id="PF01180"/>
    </source>
</evidence>
<feature type="domain" description="Dihydroorotate dehydrogenase catalytic" evidence="2">
    <location>
        <begin position="26"/>
        <end position="236"/>
    </location>
</feature>
<protein>
    <recommendedName>
        <fullName evidence="2">Dihydroorotate dehydrogenase catalytic domain-containing protein</fullName>
    </recommendedName>
</protein>
<dbReference type="GO" id="GO:0016627">
    <property type="term" value="F:oxidoreductase activity, acting on the CH-CH group of donors"/>
    <property type="evidence" value="ECO:0007669"/>
    <property type="project" value="InterPro"/>
</dbReference>
<accession>A0A0F9QWL6</accession>
<comment type="caution">
    <text evidence="3">The sequence shown here is derived from an EMBL/GenBank/DDBJ whole genome shotgun (WGS) entry which is preliminary data.</text>
</comment>
<dbReference type="InterPro" id="IPR013785">
    <property type="entry name" value="Aldolase_TIM"/>
</dbReference>
<organism evidence="3">
    <name type="scientific">marine sediment metagenome</name>
    <dbReference type="NCBI Taxonomy" id="412755"/>
    <lineage>
        <taxon>unclassified sequences</taxon>
        <taxon>metagenomes</taxon>
        <taxon>ecological metagenomes</taxon>
    </lineage>
</organism>
<dbReference type="Pfam" id="PF01180">
    <property type="entry name" value="DHO_dh"/>
    <property type="match status" value="1"/>
</dbReference>
<reference evidence="3" key="1">
    <citation type="journal article" date="2015" name="Nature">
        <title>Complex archaea that bridge the gap between prokaryotes and eukaryotes.</title>
        <authorList>
            <person name="Spang A."/>
            <person name="Saw J.H."/>
            <person name="Jorgensen S.L."/>
            <person name="Zaremba-Niedzwiedzka K."/>
            <person name="Martijn J."/>
            <person name="Lind A.E."/>
            <person name="van Eijk R."/>
            <person name="Schleper C."/>
            <person name="Guy L."/>
            <person name="Ettema T.J."/>
        </authorList>
    </citation>
    <scope>NUCLEOTIDE SEQUENCE</scope>
</reference>
<sequence length="242" mass="27718">MLNKPKRIIISPPFGNYLNFDWATSVSGTFTLEKRSGLIKQTIKTIRPVENGWVNRIGFRNKGLRNVRTFTNDRIYSCTDISCRRDWKEMLDILPKSIMVEINLGCPNVRRSYITSDILLECNARFDFVSVKIPPTKEALRYIGFARDNGVRTVHLCNTIPTERGGESGKRLKELTLPLIEETKKRFPELTVIGGGGIYEPQDVIDYHNAGADYFSLATIFFTPWKVKKVKKQIDKIPTIML</sequence>
<keyword evidence="1" id="KW-0560">Oxidoreductase</keyword>
<dbReference type="GO" id="GO:0005737">
    <property type="term" value="C:cytoplasm"/>
    <property type="evidence" value="ECO:0007669"/>
    <property type="project" value="InterPro"/>
</dbReference>
<proteinExistence type="predicted"/>
<evidence type="ECO:0000313" key="3">
    <source>
        <dbReference type="EMBL" id="KKN46804.1"/>
    </source>
</evidence>